<accession>A0A371HVD8</accession>
<evidence type="ECO:0000313" key="2">
    <source>
        <dbReference type="Proteomes" id="UP000257109"/>
    </source>
</evidence>
<gene>
    <name evidence="1" type="ORF">CR513_09219</name>
</gene>
<dbReference type="Proteomes" id="UP000257109">
    <property type="component" value="Unassembled WGS sequence"/>
</dbReference>
<feature type="non-terminal residue" evidence="1">
    <location>
        <position position="1"/>
    </location>
</feature>
<dbReference type="AlphaFoldDB" id="A0A371HVD8"/>
<evidence type="ECO:0000313" key="1">
    <source>
        <dbReference type="EMBL" id="RDY06749.1"/>
    </source>
</evidence>
<name>A0A371HVD8_MUCPR</name>
<reference evidence="1" key="1">
    <citation type="submission" date="2018-05" db="EMBL/GenBank/DDBJ databases">
        <title>Draft genome of Mucuna pruriens seed.</title>
        <authorList>
            <person name="Nnadi N.E."/>
            <person name="Vos R."/>
            <person name="Hasami M.H."/>
            <person name="Devisetty U.K."/>
            <person name="Aguiy J.C."/>
        </authorList>
    </citation>
    <scope>NUCLEOTIDE SEQUENCE [LARGE SCALE GENOMIC DNA]</scope>
    <source>
        <strain evidence="1">JCA_2017</strain>
    </source>
</reference>
<dbReference type="EMBL" id="QJKJ01001621">
    <property type="protein sequence ID" value="RDY06749.1"/>
    <property type="molecule type" value="Genomic_DNA"/>
</dbReference>
<proteinExistence type="predicted"/>
<feature type="non-terminal residue" evidence="1">
    <location>
        <position position="84"/>
    </location>
</feature>
<sequence>MDKNVWEHRIIDERWDNQLHRSLHVLQKDGEKFGRNKCDGQLEDFKSKTKLCKKAQRSARDFKIEDISFDDDWIVEKDNKDSSV</sequence>
<keyword evidence="2" id="KW-1185">Reference proteome</keyword>
<comment type="caution">
    <text evidence="1">The sequence shown here is derived from an EMBL/GenBank/DDBJ whole genome shotgun (WGS) entry which is preliminary data.</text>
</comment>
<protein>
    <submittedName>
        <fullName evidence="1">Uncharacterized protein</fullName>
    </submittedName>
</protein>
<organism evidence="1 2">
    <name type="scientific">Mucuna pruriens</name>
    <name type="common">Velvet bean</name>
    <name type="synonym">Dolichos pruriens</name>
    <dbReference type="NCBI Taxonomy" id="157652"/>
    <lineage>
        <taxon>Eukaryota</taxon>
        <taxon>Viridiplantae</taxon>
        <taxon>Streptophyta</taxon>
        <taxon>Embryophyta</taxon>
        <taxon>Tracheophyta</taxon>
        <taxon>Spermatophyta</taxon>
        <taxon>Magnoliopsida</taxon>
        <taxon>eudicotyledons</taxon>
        <taxon>Gunneridae</taxon>
        <taxon>Pentapetalae</taxon>
        <taxon>rosids</taxon>
        <taxon>fabids</taxon>
        <taxon>Fabales</taxon>
        <taxon>Fabaceae</taxon>
        <taxon>Papilionoideae</taxon>
        <taxon>50 kb inversion clade</taxon>
        <taxon>NPAAA clade</taxon>
        <taxon>indigoferoid/millettioid clade</taxon>
        <taxon>Phaseoleae</taxon>
        <taxon>Mucuna</taxon>
    </lineage>
</organism>